<dbReference type="NCBIfam" id="TIGR02532">
    <property type="entry name" value="IV_pilin_GFxxxE"/>
    <property type="match status" value="1"/>
</dbReference>
<name>A0ABY0QIT2_CLOCO</name>
<comment type="caution">
    <text evidence="3">The sequence shown here is derived from an EMBL/GenBank/DDBJ whole genome shotgun (WGS) entry which is preliminary data.</text>
</comment>
<keyword evidence="4" id="KW-1185">Reference proteome</keyword>
<keyword evidence="2" id="KW-1133">Transmembrane helix</keyword>
<protein>
    <submittedName>
        <fullName evidence="3">Type IV pilus assembly protein PilA</fullName>
    </submittedName>
</protein>
<feature type="region of interest" description="Disordered" evidence="1">
    <location>
        <begin position="137"/>
        <end position="160"/>
    </location>
</feature>
<accession>A0ABY0QIT2</accession>
<organism evidence="3 4">
    <name type="scientific">Clostridium cochlearium</name>
    <dbReference type="NCBI Taxonomy" id="1494"/>
    <lineage>
        <taxon>Bacteria</taxon>
        <taxon>Bacillati</taxon>
        <taxon>Bacillota</taxon>
        <taxon>Clostridia</taxon>
        <taxon>Eubacteriales</taxon>
        <taxon>Clostridiaceae</taxon>
        <taxon>Clostridium</taxon>
    </lineage>
</organism>
<reference evidence="3 4" key="1">
    <citation type="submission" date="2016-10" db="EMBL/GenBank/DDBJ databases">
        <authorList>
            <person name="Varghese N."/>
            <person name="Submissions S."/>
        </authorList>
    </citation>
    <scope>NUCLEOTIDE SEQUENCE [LARGE SCALE GENOMIC DNA]</scope>
    <source>
        <strain evidence="3 4">NLAE-zl-C224</strain>
    </source>
</reference>
<feature type="transmembrane region" description="Helical" evidence="2">
    <location>
        <begin position="21"/>
        <end position="40"/>
    </location>
</feature>
<keyword evidence="2" id="KW-0812">Transmembrane</keyword>
<evidence type="ECO:0000313" key="3">
    <source>
        <dbReference type="EMBL" id="SDK90295.1"/>
    </source>
</evidence>
<evidence type="ECO:0000256" key="1">
    <source>
        <dbReference type="SAM" id="MobiDB-lite"/>
    </source>
</evidence>
<evidence type="ECO:0000313" key="4">
    <source>
        <dbReference type="Proteomes" id="UP000198811"/>
    </source>
</evidence>
<dbReference type="Gene3D" id="3.30.700.10">
    <property type="entry name" value="Glycoprotein, Type 4 Pilin"/>
    <property type="match status" value="1"/>
</dbReference>
<dbReference type="SUPFAM" id="SSF54523">
    <property type="entry name" value="Pili subunits"/>
    <property type="match status" value="1"/>
</dbReference>
<dbReference type="EMBL" id="FNGL01000002">
    <property type="protein sequence ID" value="SDK90295.1"/>
    <property type="molecule type" value="Genomic_DNA"/>
</dbReference>
<proteinExistence type="predicted"/>
<sequence length="160" mass="17403">MIKALSEKLKKKKKGFTLIELIIVIAIIAIIAAFAIPNFIKVRNNAKIDADINLGRTIAQAVEVMTVDGTIGTEKTGKEDKKITFKVESEGKLSPGDKNKEDAEKIQGYIKEGTLKLKTKGAKSPLVITIDSEGKVTKITDSETGSENQLYPNPSGIFKK</sequence>
<dbReference type="InterPro" id="IPR012902">
    <property type="entry name" value="N_methyl_site"/>
</dbReference>
<dbReference type="Pfam" id="PF07963">
    <property type="entry name" value="N_methyl"/>
    <property type="match status" value="1"/>
</dbReference>
<keyword evidence="2" id="KW-0472">Membrane</keyword>
<dbReference type="Proteomes" id="UP000198811">
    <property type="component" value="Unassembled WGS sequence"/>
</dbReference>
<dbReference type="RefSeq" id="WP_089863468.1">
    <property type="nucleotide sequence ID" value="NZ_FNGL01000002.1"/>
</dbReference>
<feature type="compositionally biased region" description="Polar residues" evidence="1">
    <location>
        <begin position="142"/>
        <end position="152"/>
    </location>
</feature>
<gene>
    <name evidence="3" type="ORF">SAMN05216497_10296</name>
</gene>
<dbReference type="PROSITE" id="PS00409">
    <property type="entry name" value="PROKAR_NTER_METHYL"/>
    <property type="match status" value="1"/>
</dbReference>
<dbReference type="InterPro" id="IPR045584">
    <property type="entry name" value="Pilin-like"/>
</dbReference>
<evidence type="ECO:0000256" key="2">
    <source>
        <dbReference type="SAM" id="Phobius"/>
    </source>
</evidence>